<comment type="caution">
    <text evidence="1">The sequence shown here is derived from an EMBL/GenBank/DDBJ whole genome shotgun (WGS) entry which is preliminary data.</text>
</comment>
<sequence length="226" mass="26383">MGGFINQNLNLEFERSLYEIILNMLIKSSILMKKECVANYIKVANHEEKIRNHLLENYLENNEVRSKIGFSGIAVRFIPEALENHNQNTDTFVGRTDIKVVSENWLFGNNKDYYIVECKRIDGSKDLNKKYVDDGICRFVNLPLKYSSFHNKNIMFGFVVKNINIELNTSKISKLHDDKLNKITVQNLTLVKSIKEEDLYLYESDYNLGLRNIGLNHIFYDFSLII</sequence>
<reference evidence="1 2" key="1">
    <citation type="submission" date="2016-09" db="EMBL/GenBank/DDBJ databases">
        <title>Draft genome sequence for the type strain of Desulfuribacillus alkaliarsenatis AHT28, an obligately anaerobic, sulfidogenic bacterium isolated from Russian soda lake sediments.</title>
        <authorList>
            <person name="Abin C.A."/>
            <person name="Hollibaugh J.T."/>
        </authorList>
    </citation>
    <scope>NUCLEOTIDE SEQUENCE [LARGE SCALE GENOMIC DNA]</scope>
    <source>
        <strain evidence="1 2">AHT28</strain>
    </source>
</reference>
<evidence type="ECO:0000313" key="2">
    <source>
        <dbReference type="Proteomes" id="UP000094296"/>
    </source>
</evidence>
<proteinExistence type="predicted"/>
<dbReference type="EMBL" id="MIJE01000004">
    <property type="protein sequence ID" value="OEF97779.1"/>
    <property type="molecule type" value="Genomic_DNA"/>
</dbReference>
<accession>A0A1E5G3X2</accession>
<organism evidence="1 2">
    <name type="scientific">Desulfuribacillus alkaliarsenatis</name>
    <dbReference type="NCBI Taxonomy" id="766136"/>
    <lineage>
        <taxon>Bacteria</taxon>
        <taxon>Bacillati</taxon>
        <taxon>Bacillota</taxon>
        <taxon>Desulfuribacillia</taxon>
        <taxon>Desulfuribacillales</taxon>
        <taxon>Desulfuribacillaceae</taxon>
        <taxon>Desulfuribacillus</taxon>
    </lineage>
</organism>
<keyword evidence="2" id="KW-1185">Reference proteome</keyword>
<gene>
    <name evidence="1" type="ORF">BHF68_13905</name>
</gene>
<dbReference type="AlphaFoldDB" id="A0A1E5G3X2"/>
<dbReference type="OrthoDB" id="1095187at2"/>
<protein>
    <submittedName>
        <fullName evidence="1">Uncharacterized protein</fullName>
    </submittedName>
</protein>
<dbReference type="STRING" id="766136.BHF68_13905"/>
<name>A0A1E5G3X2_9FIRM</name>
<dbReference type="RefSeq" id="WP_069642558.1">
    <property type="nucleotide sequence ID" value="NZ_MIJE01000004.1"/>
</dbReference>
<dbReference type="Proteomes" id="UP000094296">
    <property type="component" value="Unassembled WGS sequence"/>
</dbReference>
<evidence type="ECO:0000313" key="1">
    <source>
        <dbReference type="EMBL" id="OEF97779.1"/>
    </source>
</evidence>